<dbReference type="InterPro" id="IPR003137">
    <property type="entry name" value="PA_domain"/>
</dbReference>
<evidence type="ECO:0000256" key="8">
    <source>
        <dbReference type="ARBA" id="ARBA00023136"/>
    </source>
</evidence>
<dbReference type="GO" id="GO:0016020">
    <property type="term" value="C:membrane"/>
    <property type="evidence" value="ECO:0007669"/>
    <property type="project" value="UniProtKB-SubCell"/>
</dbReference>
<sequence length="633" mass="70499">MTTSITLLQNKAPEKGFDLIHPFHTSWYNDLITQEGHVAKGTLQPISCPKSSNCNAVLIGNTKHVWNTFLDWLVAKVIHGPKQERLSHLQYILNHNPFDTFVNENLSQVLQECRETFHKDDLASYEIYWSNGKHEIVPKSLFRDKGYDHREALFGSPPYGGSIAQNVYYTDTDFCDPSAVDKTTGYPSRPIDPATNKQEAWPSPFILMVNRGQCSFVQKARNAQHAGAAGLLIADNLCLCTDSACLNMTTTDDTPGGFQNCQNTEPIMADDGSGGDITIPAFLMFKQDAYEIIKEVKDRDSPVQVEMSWSLPHPDSKVEYELWSVPSETVSKEFQKKWKDVALKMGEKAYFTPRQYIYDGIKSRCQTSDGKNMCFNLCTNQGRYCATDPDNDLEHGITGAEVVEEALRRICVWKHFGEKDGLGTMYWDYIGEFLKRCDSDDFFSNKDCIKDVYKNAKIEGKRIEQCMEDSGGLTENTPNSLLDREIDAAMRKGVVVLPTMFINSAPMRGALSTETVLGAVCAGFQAGSEPSICNTCSGCSDVTECVKKGVCKSNPSSSSSSGTVSKKTFGTTLLFMCALFGAAGYWHWRKTREEMRDQVRGILAEYMPLEGGDNEDHNPMDFARSGGSASLIS</sequence>
<evidence type="ECO:0000256" key="3">
    <source>
        <dbReference type="ARBA" id="ARBA00022692"/>
    </source>
</evidence>
<dbReference type="PANTHER" id="PTHR22702">
    <property type="entry name" value="PROTEASE-ASSOCIATED DOMAIN-CONTAINING PROTEIN"/>
    <property type="match status" value="1"/>
</dbReference>
<protein>
    <recommendedName>
        <fullName evidence="17">PA domain-containing protein</fullName>
    </recommendedName>
</protein>
<comment type="caution">
    <text evidence="15">The sequence shown here is derived from an EMBL/GenBank/DDBJ whole genome shotgun (WGS) entry which is preliminary data.</text>
</comment>
<dbReference type="Gene3D" id="3.50.30.30">
    <property type="match status" value="1"/>
</dbReference>
<dbReference type="EMBL" id="BLLK01000047">
    <property type="protein sequence ID" value="GFH53426.1"/>
    <property type="molecule type" value="Genomic_DNA"/>
</dbReference>
<gene>
    <name evidence="15" type="ORF">CTEN210_09902</name>
</gene>
<dbReference type="GO" id="GO:0012505">
    <property type="term" value="C:endomembrane system"/>
    <property type="evidence" value="ECO:0007669"/>
    <property type="project" value="UniProtKB-SubCell"/>
</dbReference>
<reference evidence="15 16" key="1">
    <citation type="journal article" date="2021" name="Sci. Rep.">
        <title>The genome of the diatom Chaetoceros tenuissimus carries an ancient integrated fragment of an extant virus.</title>
        <authorList>
            <person name="Hongo Y."/>
            <person name="Kimura K."/>
            <person name="Takaki Y."/>
            <person name="Yoshida Y."/>
            <person name="Baba S."/>
            <person name="Kobayashi G."/>
            <person name="Nagasaki K."/>
            <person name="Hano T."/>
            <person name="Tomaru Y."/>
        </authorList>
    </citation>
    <scope>NUCLEOTIDE SEQUENCE [LARGE SCALE GENOMIC DNA]</scope>
    <source>
        <strain evidence="15 16">NIES-3715</strain>
    </source>
</reference>
<evidence type="ECO:0000313" key="15">
    <source>
        <dbReference type="EMBL" id="GFH53426.1"/>
    </source>
</evidence>
<dbReference type="InterPro" id="IPR056858">
    <property type="entry name" value="VSR_TRX"/>
</dbReference>
<keyword evidence="7 12" id="KW-1133">Transmembrane helix</keyword>
<evidence type="ECO:0000313" key="16">
    <source>
        <dbReference type="Proteomes" id="UP001054902"/>
    </source>
</evidence>
<dbReference type="PANTHER" id="PTHR22702:SF1">
    <property type="entry name" value="PROTEASE-ASSOCIATED DOMAIN-CONTAINING PROTEIN 1"/>
    <property type="match status" value="1"/>
</dbReference>
<dbReference type="Pfam" id="PF02225">
    <property type="entry name" value="PA"/>
    <property type="match status" value="1"/>
</dbReference>
<keyword evidence="8 12" id="KW-0472">Membrane</keyword>
<evidence type="ECO:0000256" key="9">
    <source>
        <dbReference type="ARBA" id="ARBA00023180"/>
    </source>
</evidence>
<evidence type="ECO:0008006" key="17">
    <source>
        <dbReference type="Google" id="ProtNLM"/>
    </source>
</evidence>
<accession>A0AAD3CWC4</accession>
<evidence type="ECO:0000256" key="1">
    <source>
        <dbReference type="ARBA" id="ARBA00004479"/>
    </source>
</evidence>
<comment type="subcellular location">
    <subcellularLocation>
        <location evidence="10">Endomembrane system</location>
        <topology evidence="10">Single-pass membrane protein</topology>
    </subcellularLocation>
    <subcellularLocation>
        <location evidence="1">Membrane</location>
        <topology evidence="1">Single-pass type I membrane protein</topology>
    </subcellularLocation>
</comment>
<feature type="region of interest" description="Disordered" evidence="11">
    <location>
        <begin position="610"/>
        <end position="633"/>
    </location>
</feature>
<evidence type="ECO:0000259" key="14">
    <source>
        <dbReference type="Pfam" id="PF25011"/>
    </source>
</evidence>
<dbReference type="SUPFAM" id="SSF52025">
    <property type="entry name" value="PA domain"/>
    <property type="match status" value="1"/>
</dbReference>
<keyword evidence="6" id="KW-0106">Calcium</keyword>
<evidence type="ECO:0000256" key="7">
    <source>
        <dbReference type="ARBA" id="ARBA00022989"/>
    </source>
</evidence>
<keyword evidence="9" id="KW-0325">Glycoprotein</keyword>
<evidence type="ECO:0000256" key="5">
    <source>
        <dbReference type="ARBA" id="ARBA00022737"/>
    </source>
</evidence>
<keyword evidence="5" id="KW-0677">Repeat</keyword>
<keyword evidence="16" id="KW-1185">Reference proteome</keyword>
<dbReference type="InterPro" id="IPR046450">
    <property type="entry name" value="PA_dom_sf"/>
</dbReference>
<name>A0AAD3CWC4_9STRA</name>
<organism evidence="15 16">
    <name type="scientific">Chaetoceros tenuissimus</name>
    <dbReference type="NCBI Taxonomy" id="426638"/>
    <lineage>
        <taxon>Eukaryota</taxon>
        <taxon>Sar</taxon>
        <taxon>Stramenopiles</taxon>
        <taxon>Ochrophyta</taxon>
        <taxon>Bacillariophyta</taxon>
        <taxon>Coscinodiscophyceae</taxon>
        <taxon>Chaetocerotophycidae</taxon>
        <taxon>Chaetocerotales</taxon>
        <taxon>Chaetocerotaceae</taxon>
        <taxon>Chaetoceros</taxon>
    </lineage>
</organism>
<evidence type="ECO:0000259" key="13">
    <source>
        <dbReference type="Pfam" id="PF02225"/>
    </source>
</evidence>
<keyword evidence="3 12" id="KW-0812">Transmembrane</keyword>
<feature type="domain" description="Vacuolar sorting receptor thioredoxin-like" evidence="14">
    <location>
        <begin position="318"/>
        <end position="521"/>
    </location>
</feature>
<dbReference type="Pfam" id="PF25011">
    <property type="entry name" value="VSR_TRX"/>
    <property type="match status" value="1"/>
</dbReference>
<proteinExistence type="predicted"/>
<dbReference type="Gene3D" id="3.40.30.10">
    <property type="entry name" value="Glutaredoxin"/>
    <property type="match status" value="1"/>
</dbReference>
<evidence type="ECO:0000256" key="6">
    <source>
        <dbReference type="ARBA" id="ARBA00022837"/>
    </source>
</evidence>
<feature type="transmembrane region" description="Helical" evidence="12">
    <location>
        <begin position="569"/>
        <end position="588"/>
    </location>
</feature>
<evidence type="ECO:0000256" key="12">
    <source>
        <dbReference type="SAM" id="Phobius"/>
    </source>
</evidence>
<dbReference type="Proteomes" id="UP001054902">
    <property type="component" value="Unassembled WGS sequence"/>
</dbReference>
<keyword evidence="4" id="KW-0732">Signal</keyword>
<evidence type="ECO:0000256" key="10">
    <source>
        <dbReference type="ARBA" id="ARBA00037847"/>
    </source>
</evidence>
<evidence type="ECO:0000256" key="11">
    <source>
        <dbReference type="SAM" id="MobiDB-lite"/>
    </source>
</evidence>
<keyword evidence="2" id="KW-0245">EGF-like domain</keyword>
<feature type="domain" description="PA" evidence="13">
    <location>
        <begin position="205"/>
        <end position="257"/>
    </location>
</feature>
<dbReference type="AlphaFoldDB" id="A0AAD3CWC4"/>
<evidence type="ECO:0000256" key="4">
    <source>
        <dbReference type="ARBA" id="ARBA00022729"/>
    </source>
</evidence>
<evidence type="ECO:0000256" key="2">
    <source>
        <dbReference type="ARBA" id="ARBA00022536"/>
    </source>
</evidence>